<dbReference type="EnsemblPlants" id="evm.model.03.1506">
    <property type="protein sequence ID" value="cds.evm.model.03.1506"/>
    <property type="gene ID" value="evm.TU.03.1506"/>
</dbReference>
<dbReference type="InterPro" id="IPR036610">
    <property type="entry name" value="PEBP-like_sf"/>
</dbReference>
<evidence type="ECO:0000313" key="2">
    <source>
        <dbReference type="Proteomes" id="UP000596661"/>
    </source>
</evidence>
<keyword evidence="2" id="KW-1185">Reference proteome</keyword>
<reference evidence="1" key="2">
    <citation type="submission" date="2021-03" db="UniProtKB">
        <authorList>
            <consortium name="EnsemblPlants"/>
        </authorList>
    </citation>
    <scope>IDENTIFICATION</scope>
</reference>
<sequence length="160" mass="18033">MLEPLVVGRVIGDVLESFSPSIKMSVSYNKKQVCNGHELFPSVVISKPRVEIQGADMRSFFTLMGGQMGQMGGQMGGQMVARWGGHTPSKGSEITERTTHVKKPRVGHCRVDLRQSVHRLIKVRRETWDGWICRGKGEKWNIHLFGMEDCGREMRGGYPF</sequence>
<dbReference type="Gramene" id="evm.model.03.1506">
    <property type="protein sequence ID" value="cds.evm.model.03.1506"/>
    <property type="gene ID" value="evm.TU.03.1506"/>
</dbReference>
<reference evidence="1" key="1">
    <citation type="submission" date="2018-11" db="EMBL/GenBank/DDBJ databases">
        <authorList>
            <person name="Grassa J C."/>
        </authorList>
    </citation>
    <scope>NUCLEOTIDE SEQUENCE [LARGE SCALE GENOMIC DNA]</scope>
</reference>
<organism evidence="1 2">
    <name type="scientific">Cannabis sativa</name>
    <name type="common">Hemp</name>
    <name type="synonym">Marijuana</name>
    <dbReference type="NCBI Taxonomy" id="3483"/>
    <lineage>
        <taxon>Eukaryota</taxon>
        <taxon>Viridiplantae</taxon>
        <taxon>Streptophyta</taxon>
        <taxon>Embryophyta</taxon>
        <taxon>Tracheophyta</taxon>
        <taxon>Spermatophyta</taxon>
        <taxon>Magnoliopsida</taxon>
        <taxon>eudicotyledons</taxon>
        <taxon>Gunneridae</taxon>
        <taxon>Pentapetalae</taxon>
        <taxon>rosids</taxon>
        <taxon>fabids</taxon>
        <taxon>Rosales</taxon>
        <taxon>Cannabaceae</taxon>
        <taxon>Cannabis</taxon>
    </lineage>
</organism>
<dbReference type="Gene3D" id="3.90.280.10">
    <property type="entry name" value="PEBP-like"/>
    <property type="match status" value="1"/>
</dbReference>
<accession>A0A803P5J0</accession>
<evidence type="ECO:0000313" key="1">
    <source>
        <dbReference type="EnsemblPlants" id="cds.evm.model.03.1506"/>
    </source>
</evidence>
<dbReference type="AlphaFoldDB" id="A0A803P5J0"/>
<dbReference type="SUPFAM" id="SSF49777">
    <property type="entry name" value="PEBP-like"/>
    <property type="match status" value="1"/>
</dbReference>
<proteinExistence type="predicted"/>
<dbReference type="EMBL" id="UZAU01000314">
    <property type="status" value="NOT_ANNOTATED_CDS"/>
    <property type="molecule type" value="Genomic_DNA"/>
</dbReference>
<protein>
    <submittedName>
        <fullName evidence="1">Uncharacterized protein</fullName>
    </submittedName>
</protein>
<name>A0A803P5J0_CANSA</name>
<dbReference type="Proteomes" id="UP000596661">
    <property type="component" value="Chromosome 3"/>
</dbReference>